<evidence type="ECO:0000256" key="8">
    <source>
        <dbReference type="ARBA" id="ARBA00023224"/>
    </source>
</evidence>
<keyword evidence="8" id="KW-0807">Transducer</keyword>
<evidence type="ECO:0000256" key="7">
    <source>
        <dbReference type="ARBA" id="ARBA00023170"/>
    </source>
</evidence>
<reference evidence="10 11" key="1">
    <citation type="journal article" date="2010" name="Science">
        <title>Genomic comparison of the ants Camponotus floridanus and Harpegnathos saltator.</title>
        <authorList>
            <person name="Bonasio R."/>
            <person name="Zhang G."/>
            <person name="Ye C."/>
            <person name="Mutti N.S."/>
            <person name="Fang X."/>
            <person name="Qin N."/>
            <person name="Donahue G."/>
            <person name="Yang P."/>
            <person name="Li Q."/>
            <person name="Li C."/>
            <person name="Zhang P."/>
            <person name="Huang Z."/>
            <person name="Berger S.L."/>
            <person name="Reinberg D."/>
            <person name="Wang J."/>
            <person name="Liebig J."/>
        </authorList>
    </citation>
    <scope>NUCLEOTIDE SEQUENCE [LARGE SCALE GENOMIC DNA]</scope>
    <source>
        <strain evidence="11">C129</strain>
    </source>
</reference>
<keyword evidence="7" id="KW-0675">Receptor</keyword>
<accession>E2AIF6</accession>
<feature type="transmembrane region" description="Helical" evidence="9">
    <location>
        <begin position="24"/>
        <end position="45"/>
    </location>
</feature>
<dbReference type="GO" id="GO:0005549">
    <property type="term" value="F:odorant binding"/>
    <property type="evidence" value="ECO:0007669"/>
    <property type="project" value="InterPro"/>
</dbReference>
<dbReference type="Proteomes" id="UP000000311">
    <property type="component" value="Unassembled WGS sequence"/>
</dbReference>
<dbReference type="GO" id="GO:0016020">
    <property type="term" value="C:membrane"/>
    <property type="evidence" value="ECO:0007669"/>
    <property type="project" value="UniProtKB-SubCell"/>
</dbReference>
<keyword evidence="3 9" id="KW-0812">Transmembrane</keyword>
<evidence type="ECO:0000256" key="3">
    <source>
        <dbReference type="ARBA" id="ARBA00022692"/>
    </source>
</evidence>
<evidence type="ECO:0000256" key="5">
    <source>
        <dbReference type="ARBA" id="ARBA00022989"/>
    </source>
</evidence>
<keyword evidence="11" id="KW-1185">Reference proteome</keyword>
<organism evidence="11">
    <name type="scientific">Camponotus floridanus</name>
    <name type="common">Florida carpenter ant</name>
    <dbReference type="NCBI Taxonomy" id="104421"/>
    <lineage>
        <taxon>Eukaryota</taxon>
        <taxon>Metazoa</taxon>
        <taxon>Ecdysozoa</taxon>
        <taxon>Arthropoda</taxon>
        <taxon>Hexapoda</taxon>
        <taxon>Insecta</taxon>
        <taxon>Pterygota</taxon>
        <taxon>Neoptera</taxon>
        <taxon>Endopterygota</taxon>
        <taxon>Hymenoptera</taxon>
        <taxon>Apocrita</taxon>
        <taxon>Aculeata</taxon>
        <taxon>Formicoidea</taxon>
        <taxon>Formicidae</taxon>
        <taxon>Formicinae</taxon>
        <taxon>Camponotus</taxon>
    </lineage>
</organism>
<evidence type="ECO:0000256" key="9">
    <source>
        <dbReference type="SAM" id="Phobius"/>
    </source>
</evidence>
<evidence type="ECO:0000256" key="2">
    <source>
        <dbReference type="ARBA" id="ARBA00022606"/>
    </source>
</evidence>
<dbReference type="InterPro" id="IPR004117">
    <property type="entry name" value="7tm6_olfct_rcpt"/>
</dbReference>
<keyword evidence="4" id="KW-0552">Olfaction</keyword>
<dbReference type="InParanoid" id="E2AIF6"/>
<keyword evidence="5 9" id="KW-1133">Transmembrane helix</keyword>
<feature type="non-terminal residue" evidence="10">
    <location>
        <position position="1"/>
    </location>
</feature>
<feature type="non-terminal residue" evidence="10">
    <location>
        <position position="47"/>
    </location>
</feature>
<protein>
    <submittedName>
        <fullName evidence="10">Uncharacterized protein</fullName>
    </submittedName>
</protein>
<dbReference type="GO" id="GO:0007165">
    <property type="term" value="P:signal transduction"/>
    <property type="evidence" value="ECO:0007669"/>
    <property type="project" value="UniProtKB-KW"/>
</dbReference>
<keyword evidence="6 9" id="KW-0472">Membrane</keyword>
<evidence type="ECO:0000313" key="10">
    <source>
        <dbReference type="EMBL" id="EFN66783.1"/>
    </source>
</evidence>
<evidence type="ECO:0000256" key="1">
    <source>
        <dbReference type="ARBA" id="ARBA00004141"/>
    </source>
</evidence>
<proteinExistence type="predicted"/>
<evidence type="ECO:0000313" key="11">
    <source>
        <dbReference type="Proteomes" id="UP000000311"/>
    </source>
</evidence>
<dbReference type="GO" id="GO:0004984">
    <property type="term" value="F:olfactory receptor activity"/>
    <property type="evidence" value="ECO:0007669"/>
    <property type="project" value="InterPro"/>
</dbReference>
<evidence type="ECO:0000256" key="6">
    <source>
        <dbReference type="ARBA" id="ARBA00023136"/>
    </source>
</evidence>
<dbReference type="EMBL" id="GL439777">
    <property type="protein sequence ID" value="EFN66783.1"/>
    <property type="molecule type" value="Genomic_DNA"/>
</dbReference>
<keyword evidence="2" id="KW-0716">Sensory transduction</keyword>
<dbReference type="AlphaFoldDB" id="E2AIF6"/>
<evidence type="ECO:0000256" key="4">
    <source>
        <dbReference type="ARBA" id="ARBA00022725"/>
    </source>
</evidence>
<dbReference type="Pfam" id="PF02949">
    <property type="entry name" value="7tm_6"/>
    <property type="match status" value="1"/>
</dbReference>
<comment type="subcellular location">
    <subcellularLocation>
        <location evidence="1">Membrane</location>
        <topology evidence="1">Multi-pass membrane protein</topology>
    </subcellularLocation>
</comment>
<gene>
    <name evidence="10" type="ORF">EAG_13287</name>
</gene>
<sequence>FHSSWYEIPVKAQRLLLMVMRKSIVASTLTAGKIYIFSLESFTMVKR</sequence>
<name>E2AIF6_CAMFO</name>